<proteinExistence type="predicted"/>
<comment type="caution">
    <text evidence="1">The sequence shown here is derived from an EMBL/GenBank/DDBJ whole genome shotgun (WGS) entry which is preliminary data.</text>
</comment>
<gene>
    <name evidence="1" type="ORF">EV182_002099</name>
</gene>
<dbReference type="EMBL" id="JAMZIH010000398">
    <property type="protein sequence ID" value="KAJ1679415.1"/>
    <property type="molecule type" value="Genomic_DNA"/>
</dbReference>
<accession>A0ACC1HS76</accession>
<evidence type="ECO:0000313" key="1">
    <source>
        <dbReference type="EMBL" id="KAJ1679415.1"/>
    </source>
</evidence>
<sequence length="232" mass="26566">MSKSVTTRYVWEFAKNITDEDKDRIESIHAIAKTVPRDLASTSSSIPHGLSSRQSEAANVDASASARRAVPQGPPKPEFDVYEEEERAERERLQRKRERREHKATEQLILDELAPRETGRQAVTANRDAKIAAKRAQNAYYRRNEGPADVEIDPNDIAEDTSFGSMLKSRQHGSRHREERRERARAEREAATKEKMAIYKEKERNTLEMLRKMAEQSQKHGMGIQPRGNSNN</sequence>
<protein>
    <submittedName>
        <fullName evidence="1">Uncharacterized protein</fullName>
    </submittedName>
</protein>
<evidence type="ECO:0000313" key="2">
    <source>
        <dbReference type="Proteomes" id="UP001145114"/>
    </source>
</evidence>
<organism evidence="1 2">
    <name type="scientific">Spiromyces aspiralis</name>
    <dbReference type="NCBI Taxonomy" id="68401"/>
    <lineage>
        <taxon>Eukaryota</taxon>
        <taxon>Fungi</taxon>
        <taxon>Fungi incertae sedis</taxon>
        <taxon>Zoopagomycota</taxon>
        <taxon>Kickxellomycotina</taxon>
        <taxon>Kickxellomycetes</taxon>
        <taxon>Kickxellales</taxon>
        <taxon>Kickxellaceae</taxon>
        <taxon>Spiromyces</taxon>
    </lineage>
</organism>
<dbReference type="Proteomes" id="UP001145114">
    <property type="component" value="Unassembled WGS sequence"/>
</dbReference>
<reference evidence="1" key="1">
    <citation type="submission" date="2022-06" db="EMBL/GenBank/DDBJ databases">
        <title>Phylogenomic reconstructions and comparative analyses of Kickxellomycotina fungi.</title>
        <authorList>
            <person name="Reynolds N.K."/>
            <person name="Stajich J.E."/>
            <person name="Barry K."/>
            <person name="Grigoriev I.V."/>
            <person name="Crous P."/>
            <person name="Smith M.E."/>
        </authorList>
    </citation>
    <scope>NUCLEOTIDE SEQUENCE</scope>
    <source>
        <strain evidence="1">RSA 2271</strain>
    </source>
</reference>
<keyword evidence="2" id="KW-1185">Reference proteome</keyword>
<name>A0ACC1HS76_9FUNG</name>